<dbReference type="AlphaFoldDB" id="H3B0Z0"/>
<dbReference type="PANTHER" id="PTHR12301">
    <property type="entry name" value="SAM-DOMAIN, SH3 AND NUCLEAR LOCALIZATION SIGNALS PROTEIN RELATED"/>
    <property type="match status" value="1"/>
</dbReference>
<evidence type="ECO:0000259" key="3">
    <source>
        <dbReference type="SMART" id="SM00454"/>
    </source>
</evidence>
<reference evidence="4" key="3">
    <citation type="submission" date="2025-09" db="UniProtKB">
        <authorList>
            <consortium name="Ensembl"/>
        </authorList>
    </citation>
    <scope>IDENTIFICATION</scope>
</reference>
<dbReference type="Ensembl" id="ENSLACT00000015669.1">
    <property type="protein sequence ID" value="ENSLACP00000015561.1"/>
    <property type="gene ID" value="ENSLACG00000013698.1"/>
</dbReference>
<feature type="compositionally biased region" description="Polar residues" evidence="2">
    <location>
        <begin position="12"/>
        <end position="28"/>
    </location>
</feature>
<evidence type="ECO:0000313" key="4">
    <source>
        <dbReference type="Ensembl" id="ENSLACP00000015561.1"/>
    </source>
</evidence>
<dbReference type="EMBL" id="AFYH01037354">
    <property type="status" value="NOT_ANNOTATED_CDS"/>
    <property type="molecule type" value="Genomic_DNA"/>
</dbReference>
<dbReference type="GeneTree" id="ENSGT00940000160111"/>
<dbReference type="InterPro" id="IPR036028">
    <property type="entry name" value="SH3-like_dom_sf"/>
</dbReference>
<evidence type="ECO:0000256" key="2">
    <source>
        <dbReference type="SAM" id="MobiDB-lite"/>
    </source>
</evidence>
<dbReference type="SUPFAM" id="SSF47769">
    <property type="entry name" value="SAM/Pointed domain"/>
    <property type="match status" value="1"/>
</dbReference>
<dbReference type="InParanoid" id="H3B0Z0"/>
<feature type="region of interest" description="Disordered" evidence="2">
    <location>
        <begin position="137"/>
        <end position="164"/>
    </location>
</feature>
<keyword evidence="5" id="KW-1185">Reference proteome</keyword>
<feature type="region of interest" description="Disordered" evidence="2">
    <location>
        <begin position="368"/>
        <end position="433"/>
    </location>
</feature>
<dbReference type="OMA" id="DKEPTQK"/>
<dbReference type="SUPFAM" id="SSF50044">
    <property type="entry name" value="SH3-domain"/>
    <property type="match status" value="1"/>
</dbReference>
<reference evidence="4" key="2">
    <citation type="submission" date="2025-08" db="UniProtKB">
        <authorList>
            <consortium name="Ensembl"/>
        </authorList>
    </citation>
    <scope>IDENTIFICATION</scope>
</reference>
<feature type="compositionally biased region" description="Polar residues" evidence="2">
    <location>
        <begin position="142"/>
        <end position="159"/>
    </location>
</feature>
<feature type="compositionally biased region" description="Low complexity" evidence="2">
    <location>
        <begin position="418"/>
        <end position="433"/>
    </location>
</feature>
<dbReference type="EMBL" id="AFYH01037352">
    <property type="status" value="NOT_ANNOTATED_CDS"/>
    <property type="molecule type" value="Genomic_DNA"/>
</dbReference>
<protein>
    <submittedName>
        <fullName evidence="4">SAM and SH3 domain containing 3</fullName>
    </submittedName>
</protein>
<name>H3B0Z0_LATCH</name>
<evidence type="ECO:0000256" key="1">
    <source>
        <dbReference type="ARBA" id="ARBA00022553"/>
    </source>
</evidence>
<accession>H3B0Z0</accession>
<dbReference type="Gene3D" id="2.30.30.40">
    <property type="entry name" value="SH3 Domains"/>
    <property type="match status" value="2"/>
</dbReference>
<gene>
    <name evidence="4" type="primary">SASH3</name>
</gene>
<dbReference type="PANTHER" id="PTHR12301:SF5">
    <property type="entry name" value="SAM AND SH3 DOMAIN-CONTAINING PROTEIN 3"/>
    <property type="match status" value="1"/>
</dbReference>
<dbReference type="eggNOG" id="KOG4384">
    <property type="taxonomic scope" value="Eukaryota"/>
</dbReference>
<reference evidence="5" key="1">
    <citation type="submission" date="2011-08" db="EMBL/GenBank/DDBJ databases">
        <title>The draft genome of Latimeria chalumnae.</title>
        <authorList>
            <person name="Di Palma F."/>
            <person name="Alfoldi J."/>
            <person name="Johnson J."/>
            <person name="Berlin A."/>
            <person name="Gnerre S."/>
            <person name="Jaffe D."/>
            <person name="MacCallum I."/>
            <person name="Young S."/>
            <person name="Walker B.J."/>
            <person name="Lander E."/>
            <person name="Lindblad-Toh K."/>
        </authorList>
    </citation>
    <scope>NUCLEOTIDE SEQUENCE [LARGE SCALE GENOMIC DNA]</scope>
    <source>
        <strain evidence="5">Wild caught</strain>
    </source>
</reference>
<organism evidence="4 5">
    <name type="scientific">Latimeria chalumnae</name>
    <name type="common">Coelacanth</name>
    <dbReference type="NCBI Taxonomy" id="7897"/>
    <lineage>
        <taxon>Eukaryota</taxon>
        <taxon>Metazoa</taxon>
        <taxon>Chordata</taxon>
        <taxon>Craniata</taxon>
        <taxon>Vertebrata</taxon>
        <taxon>Euteleostomi</taxon>
        <taxon>Coelacanthiformes</taxon>
        <taxon>Coelacanthidae</taxon>
        <taxon>Latimeria</taxon>
    </lineage>
</organism>
<dbReference type="InterPro" id="IPR001660">
    <property type="entry name" value="SAM"/>
</dbReference>
<dbReference type="EMBL" id="AFYH01037353">
    <property type="status" value="NOT_ANNOTATED_CDS"/>
    <property type="molecule type" value="Genomic_DNA"/>
</dbReference>
<evidence type="ECO:0000313" key="5">
    <source>
        <dbReference type="Proteomes" id="UP000008672"/>
    </source>
</evidence>
<feature type="domain" description="SAM" evidence="3">
    <location>
        <begin position="300"/>
        <end position="367"/>
    </location>
</feature>
<dbReference type="Gene3D" id="1.10.150.50">
    <property type="entry name" value="Transcription Factor, Ets-1"/>
    <property type="match status" value="1"/>
</dbReference>
<feature type="region of interest" description="Disordered" evidence="2">
    <location>
        <begin position="1"/>
        <end position="45"/>
    </location>
</feature>
<dbReference type="SMART" id="SM00454">
    <property type="entry name" value="SAM"/>
    <property type="match status" value="1"/>
</dbReference>
<dbReference type="HOGENOM" id="CLU_027875_0_0_1"/>
<dbReference type="InterPro" id="IPR051725">
    <property type="entry name" value="SAM-SH3_domain_protein"/>
</dbReference>
<dbReference type="FunCoup" id="H3B0Z0">
    <property type="interactions" value="663"/>
</dbReference>
<dbReference type="EMBL" id="AFYH01037351">
    <property type="status" value="NOT_ANNOTATED_CDS"/>
    <property type="molecule type" value="Genomic_DNA"/>
</dbReference>
<keyword evidence="1" id="KW-0597">Phosphoprotein</keyword>
<dbReference type="InterPro" id="IPR013761">
    <property type="entry name" value="SAM/pointed_sf"/>
</dbReference>
<proteinExistence type="predicted"/>
<sequence>EICMKPPKSKTVESSSRTKLSLQRSNSFKDFMKSKPSSPLVNDKPFALDENIPETEAVCVEGEDPGKASGSKLGKKWRAVISRTMNRKMGKMVGKALAEEMNENMEEGSMSPATPDEDVERRISGKMPLCFRDSEEDLHSPLSRQVSSGSELQSPLSNRDSIRLEDMPPSYTGPFCGRARVHTDFTPSPYDVDSLKLRQQTSSFYVVYSIVYTGQYLSNTSQPHLPEIIGGHENLSCFSLAVALLSRLRKGDLINIIEKPPVGTWTGMLKNKVGSFKFIYVDIVPEEVEQPKKCKSHKRSNRLRPNTLQELLERINLQDHLPSLSLNGYRSLEDFKDLRETHLNELNIMDPEHRLKLLTAAELLQDYDSGSETEDGGGESNSEGLPSTSDPQSDVPRDSGCYECSENLENGREDSEISSLEEQTQSLTLEESA</sequence>
<dbReference type="Proteomes" id="UP000008672">
    <property type="component" value="Unassembled WGS sequence"/>
</dbReference>
<dbReference type="EMBL" id="AFYH01037350">
    <property type="status" value="NOT_ANNOTATED_CDS"/>
    <property type="molecule type" value="Genomic_DNA"/>
</dbReference>
<dbReference type="Pfam" id="PF12485">
    <property type="entry name" value="SPIDER"/>
    <property type="match status" value="1"/>
</dbReference>
<dbReference type="CDD" id="cd09493">
    <property type="entry name" value="SAM_SASH-like"/>
    <property type="match status" value="1"/>
</dbReference>
<dbReference type="InterPro" id="IPR021090">
    <property type="entry name" value="SPIDER"/>
</dbReference>
<dbReference type="STRING" id="7897.ENSLACP00000015561"/>
<dbReference type="Pfam" id="PF00536">
    <property type="entry name" value="SAM_1"/>
    <property type="match status" value="1"/>
</dbReference>